<evidence type="ECO:0000256" key="1">
    <source>
        <dbReference type="SAM" id="MobiDB-lite"/>
    </source>
</evidence>
<evidence type="ECO:0000313" key="3">
    <source>
        <dbReference type="EMBL" id="MBK1696786.1"/>
    </source>
</evidence>
<dbReference type="Pfam" id="PF04296">
    <property type="entry name" value="YlxR"/>
    <property type="match status" value="1"/>
</dbReference>
<dbReference type="InterPro" id="IPR035931">
    <property type="entry name" value="YlxR-like_sf"/>
</dbReference>
<evidence type="ECO:0000313" key="4">
    <source>
        <dbReference type="Proteomes" id="UP000778970"/>
    </source>
</evidence>
<gene>
    <name evidence="3" type="ORF">CKO21_05960</name>
</gene>
<keyword evidence="4" id="KW-1185">Reference proteome</keyword>
<comment type="caution">
    <text evidence="3">The sequence shown here is derived from an EMBL/GenBank/DDBJ whole genome shotgun (WGS) entry which is preliminary data.</text>
</comment>
<dbReference type="Proteomes" id="UP000778970">
    <property type="component" value="Unassembled WGS sequence"/>
</dbReference>
<dbReference type="SUPFAM" id="SSF55315">
    <property type="entry name" value="L30e-like"/>
    <property type="match status" value="1"/>
</dbReference>
<dbReference type="InterPro" id="IPR029064">
    <property type="entry name" value="Ribosomal_eL30-like_sf"/>
</dbReference>
<dbReference type="InterPro" id="IPR007393">
    <property type="entry name" value="YlxR_dom"/>
</dbReference>
<dbReference type="PANTHER" id="PTHR34215">
    <property type="entry name" value="BLL0784 PROTEIN"/>
    <property type="match status" value="1"/>
</dbReference>
<name>A0A934QGX5_9PROT</name>
<dbReference type="CDD" id="cd00279">
    <property type="entry name" value="YlxR"/>
    <property type="match status" value="1"/>
</dbReference>
<dbReference type="SUPFAM" id="SSF64376">
    <property type="entry name" value="YlxR-like"/>
    <property type="match status" value="1"/>
</dbReference>
<dbReference type="PANTHER" id="PTHR34215:SF1">
    <property type="entry name" value="YLXR DOMAIN-CONTAINING PROTEIN"/>
    <property type="match status" value="1"/>
</dbReference>
<dbReference type="InterPro" id="IPR037465">
    <property type="entry name" value="YlxR"/>
</dbReference>
<feature type="domain" description="YlxR" evidence="2">
    <location>
        <begin position="67"/>
        <end position="141"/>
    </location>
</feature>
<dbReference type="Gene3D" id="3.30.1230.10">
    <property type="entry name" value="YlxR-like"/>
    <property type="match status" value="1"/>
</dbReference>
<reference evidence="3" key="1">
    <citation type="submission" date="2017-08" db="EMBL/GenBank/DDBJ databases">
        <authorList>
            <person name="Imhoff J.F."/>
            <person name="Rahn T."/>
            <person name="Kuenzel S."/>
            <person name="Neulinger S.C."/>
        </authorList>
    </citation>
    <scope>NUCLEOTIDE SEQUENCE</scope>
    <source>
        <strain evidence="3">DSM 9154</strain>
    </source>
</reference>
<dbReference type="NCBIfam" id="NF006622">
    <property type="entry name" value="PRK09190.1"/>
    <property type="match status" value="1"/>
</dbReference>
<feature type="region of interest" description="Disordered" evidence="1">
    <location>
        <begin position="1"/>
        <end position="69"/>
    </location>
</feature>
<sequence length="292" mass="31402">MVRGRRRPGDGGQLAASRRRAGQQTRLWEIASDVSAQPTGGRPQTDGTDRAAAEDSATAPQPKGPQRRCIASGEVDDKARLLRFGVGPDGQIVPDPGEDLPGRGLWLRPRPDMIDKARRKRLFARAARAQVTVPDDLADQVAHLLRRRCLDRIGLARAAGDVVAGFEKVRTLLKRDAAGVLLQAADTAADSRDKVRRVAVAVRPDLPVIEGFDSAELGRMIGRERSMHLALRRGGHADRLLLDAWRYQAFAPAPFALDRADDAASSVDRACGSDGPSGAPRDVEAARGTNGP</sequence>
<organism evidence="3 4">
    <name type="scientific">Rhodovibrio salinarum</name>
    <dbReference type="NCBI Taxonomy" id="1087"/>
    <lineage>
        <taxon>Bacteria</taxon>
        <taxon>Pseudomonadati</taxon>
        <taxon>Pseudomonadota</taxon>
        <taxon>Alphaproteobacteria</taxon>
        <taxon>Rhodospirillales</taxon>
        <taxon>Rhodovibrionaceae</taxon>
        <taxon>Rhodovibrio</taxon>
    </lineage>
</organism>
<reference evidence="3" key="2">
    <citation type="journal article" date="2020" name="Microorganisms">
        <title>Osmotic Adaptation and Compatible Solute Biosynthesis of Phototrophic Bacteria as Revealed from Genome Analyses.</title>
        <authorList>
            <person name="Imhoff J.F."/>
            <person name="Rahn T."/>
            <person name="Kunzel S."/>
            <person name="Keller A."/>
            <person name="Neulinger S.C."/>
        </authorList>
    </citation>
    <scope>NUCLEOTIDE SEQUENCE</scope>
    <source>
        <strain evidence="3">DSM 9154</strain>
    </source>
</reference>
<feature type="region of interest" description="Disordered" evidence="1">
    <location>
        <begin position="266"/>
        <end position="292"/>
    </location>
</feature>
<proteinExistence type="predicted"/>
<dbReference type="AlphaFoldDB" id="A0A934QGX5"/>
<protein>
    <recommendedName>
        <fullName evidence="2">YlxR domain-containing protein</fullName>
    </recommendedName>
</protein>
<accession>A0A934QGX5</accession>
<dbReference type="Gene3D" id="3.30.1330.30">
    <property type="match status" value="1"/>
</dbReference>
<evidence type="ECO:0000259" key="2">
    <source>
        <dbReference type="Pfam" id="PF04296"/>
    </source>
</evidence>
<dbReference type="EMBL" id="NRRE01000020">
    <property type="protein sequence ID" value="MBK1696786.1"/>
    <property type="molecule type" value="Genomic_DNA"/>
</dbReference>